<dbReference type="Proteomes" id="UP000298030">
    <property type="component" value="Unassembled WGS sequence"/>
</dbReference>
<protein>
    <submittedName>
        <fullName evidence="1">Uncharacterized protein</fullName>
    </submittedName>
</protein>
<evidence type="ECO:0000313" key="1">
    <source>
        <dbReference type="EMBL" id="TEB23456.1"/>
    </source>
</evidence>
<evidence type="ECO:0000313" key="2">
    <source>
        <dbReference type="Proteomes" id="UP000298030"/>
    </source>
</evidence>
<gene>
    <name evidence="1" type="ORF">FA13DRAFT_1414504</name>
</gene>
<keyword evidence="2" id="KW-1185">Reference proteome</keyword>
<organism evidence="1 2">
    <name type="scientific">Coprinellus micaceus</name>
    <name type="common">Glistening ink-cap mushroom</name>
    <name type="synonym">Coprinus micaceus</name>
    <dbReference type="NCBI Taxonomy" id="71717"/>
    <lineage>
        <taxon>Eukaryota</taxon>
        <taxon>Fungi</taxon>
        <taxon>Dikarya</taxon>
        <taxon>Basidiomycota</taxon>
        <taxon>Agaricomycotina</taxon>
        <taxon>Agaricomycetes</taxon>
        <taxon>Agaricomycetidae</taxon>
        <taxon>Agaricales</taxon>
        <taxon>Agaricineae</taxon>
        <taxon>Psathyrellaceae</taxon>
        <taxon>Coprinellus</taxon>
    </lineage>
</organism>
<name>A0A4Y7SNM0_COPMI</name>
<reference evidence="1 2" key="1">
    <citation type="journal article" date="2019" name="Nat. Ecol. Evol.">
        <title>Megaphylogeny resolves global patterns of mushroom evolution.</title>
        <authorList>
            <person name="Varga T."/>
            <person name="Krizsan K."/>
            <person name="Foldi C."/>
            <person name="Dima B."/>
            <person name="Sanchez-Garcia M."/>
            <person name="Sanchez-Ramirez S."/>
            <person name="Szollosi G.J."/>
            <person name="Szarkandi J.G."/>
            <person name="Papp V."/>
            <person name="Albert L."/>
            <person name="Andreopoulos W."/>
            <person name="Angelini C."/>
            <person name="Antonin V."/>
            <person name="Barry K.W."/>
            <person name="Bougher N.L."/>
            <person name="Buchanan P."/>
            <person name="Buyck B."/>
            <person name="Bense V."/>
            <person name="Catcheside P."/>
            <person name="Chovatia M."/>
            <person name="Cooper J."/>
            <person name="Damon W."/>
            <person name="Desjardin D."/>
            <person name="Finy P."/>
            <person name="Geml J."/>
            <person name="Haridas S."/>
            <person name="Hughes K."/>
            <person name="Justo A."/>
            <person name="Karasinski D."/>
            <person name="Kautmanova I."/>
            <person name="Kiss B."/>
            <person name="Kocsube S."/>
            <person name="Kotiranta H."/>
            <person name="LaButti K.M."/>
            <person name="Lechner B.E."/>
            <person name="Liimatainen K."/>
            <person name="Lipzen A."/>
            <person name="Lukacs Z."/>
            <person name="Mihaltcheva S."/>
            <person name="Morgado L.N."/>
            <person name="Niskanen T."/>
            <person name="Noordeloos M.E."/>
            <person name="Ohm R.A."/>
            <person name="Ortiz-Santana B."/>
            <person name="Ovrebo C."/>
            <person name="Racz N."/>
            <person name="Riley R."/>
            <person name="Savchenko A."/>
            <person name="Shiryaev A."/>
            <person name="Soop K."/>
            <person name="Spirin V."/>
            <person name="Szebenyi C."/>
            <person name="Tomsovsky M."/>
            <person name="Tulloss R.E."/>
            <person name="Uehling J."/>
            <person name="Grigoriev I.V."/>
            <person name="Vagvolgyi C."/>
            <person name="Papp T."/>
            <person name="Martin F.M."/>
            <person name="Miettinen O."/>
            <person name="Hibbett D.S."/>
            <person name="Nagy L.G."/>
        </authorList>
    </citation>
    <scope>NUCLEOTIDE SEQUENCE [LARGE SCALE GENOMIC DNA]</scope>
    <source>
        <strain evidence="1 2">FP101781</strain>
    </source>
</reference>
<comment type="caution">
    <text evidence="1">The sequence shown here is derived from an EMBL/GenBank/DDBJ whole genome shotgun (WGS) entry which is preliminary data.</text>
</comment>
<accession>A0A4Y7SNM0</accession>
<dbReference type="EMBL" id="QPFP01000078">
    <property type="protein sequence ID" value="TEB23456.1"/>
    <property type="molecule type" value="Genomic_DNA"/>
</dbReference>
<dbReference type="AlphaFoldDB" id="A0A4Y7SNM0"/>
<sequence length="167" mass="18444">MRGSSVLQAGCCRGATASRSGLRHRHHRHNKAQHRPTFLSRPFIAFATFSLHPWLASLLFSRLLAPGQFLNIAPFPFPPAFPLQLLLGGSSVSLPSHPAEPKPSSIPSPHQPQVICTGLNPVSRLCRPLNRYPPFRPLLVSPTLHLNFHPFATPNLHGSMHLIDPMQ</sequence>
<proteinExistence type="predicted"/>